<dbReference type="GO" id="GO:0006412">
    <property type="term" value="P:translation"/>
    <property type="evidence" value="ECO:0007669"/>
    <property type="project" value="InterPro"/>
</dbReference>
<dbReference type="GO" id="GO:1990904">
    <property type="term" value="C:ribonucleoprotein complex"/>
    <property type="evidence" value="ECO:0007669"/>
    <property type="project" value="UniProtKB-KW"/>
</dbReference>
<dbReference type="Pfam" id="PF00830">
    <property type="entry name" value="Ribosomal_L28"/>
    <property type="match status" value="1"/>
</dbReference>
<keyword evidence="2 5" id="KW-0689">Ribosomal protein</keyword>
<reference evidence="5 6" key="1">
    <citation type="journal article" date="2016" name="Nat. Commun.">
        <title>Thousands of microbial genomes shed light on interconnected biogeochemical processes in an aquifer system.</title>
        <authorList>
            <person name="Anantharaman K."/>
            <person name="Brown C.T."/>
            <person name="Hug L.A."/>
            <person name="Sharon I."/>
            <person name="Castelle C.J."/>
            <person name="Probst A.J."/>
            <person name="Thomas B.C."/>
            <person name="Singh A."/>
            <person name="Wilkins M.J."/>
            <person name="Karaoz U."/>
            <person name="Brodie E.L."/>
            <person name="Williams K.H."/>
            <person name="Hubbard S.S."/>
            <person name="Banfield J.F."/>
        </authorList>
    </citation>
    <scope>NUCLEOTIDE SEQUENCE [LARGE SCALE GENOMIC DNA]</scope>
</reference>
<protein>
    <recommendedName>
        <fullName evidence="4">Large ribosomal subunit protein bL28</fullName>
    </recommendedName>
</protein>
<dbReference type="Gene3D" id="2.30.170.40">
    <property type="entry name" value="Ribosomal protein L28/L24"/>
    <property type="match status" value="1"/>
</dbReference>
<accession>A0A1G2BER7</accession>
<dbReference type="InterPro" id="IPR037147">
    <property type="entry name" value="Ribosomal_bL28_sf"/>
</dbReference>
<dbReference type="InterPro" id="IPR034704">
    <property type="entry name" value="Ribosomal_bL28/bL31-like_sf"/>
</dbReference>
<dbReference type="GO" id="GO:0003735">
    <property type="term" value="F:structural constituent of ribosome"/>
    <property type="evidence" value="ECO:0007669"/>
    <property type="project" value="InterPro"/>
</dbReference>
<dbReference type="InterPro" id="IPR001383">
    <property type="entry name" value="Ribosomal_bL28_bact-type"/>
</dbReference>
<dbReference type="Proteomes" id="UP000176420">
    <property type="component" value="Unassembled WGS sequence"/>
</dbReference>
<evidence type="ECO:0000256" key="4">
    <source>
        <dbReference type="ARBA" id="ARBA00035174"/>
    </source>
</evidence>
<dbReference type="PANTHER" id="PTHR39080">
    <property type="entry name" value="50S RIBOSOMAL PROTEIN L28"/>
    <property type="match status" value="1"/>
</dbReference>
<proteinExistence type="inferred from homology"/>
<evidence type="ECO:0000313" key="5">
    <source>
        <dbReference type="EMBL" id="OGY87728.1"/>
    </source>
</evidence>
<evidence type="ECO:0000256" key="3">
    <source>
        <dbReference type="ARBA" id="ARBA00023274"/>
    </source>
</evidence>
<name>A0A1G2BER7_9BACT</name>
<comment type="similarity">
    <text evidence="1">Belongs to the bacterial ribosomal protein bL28 family.</text>
</comment>
<dbReference type="SUPFAM" id="SSF143800">
    <property type="entry name" value="L28p-like"/>
    <property type="match status" value="1"/>
</dbReference>
<dbReference type="EMBL" id="MHKI01000006">
    <property type="protein sequence ID" value="OGY87728.1"/>
    <property type="molecule type" value="Genomic_DNA"/>
</dbReference>
<dbReference type="InterPro" id="IPR050096">
    <property type="entry name" value="Bacterial_rp_bL28"/>
</dbReference>
<dbReference type="InterPro" id="IPR026569">
    <property type="entry name" value="Ribosomal_bL28"/>
</dbReference>
<gene>
    <name evidence="5" type="ORF">A2319_04765</name>
</gene>
<comment type="caution">
    <text evidence="5">The sequence shown here is derived from an EMBL/GenBank/DDBJ whole genome shotgun (WGS) entry which is preliminary data.</text>
</comment>
<dbReference type="NCBIfam" id="TIGR00009">
    <property type="entry name" value="L28"/>
    <property type="match status" value="1"/>
</dbReference>
<evidence type="ECO:0000256" key="2">
    <source>
        <dbReference type="ARBA" id="ARBA00022980"/>
    </source>
</evidence>
<keyword evidence="3" id="KW-0687">Ribonucleoprotein</keyword>
<organism evidence="5 6">
    <name type="scientific">Candidatus Kerfeldbacteria bacterium RIFOXYB2_FULL_38_14</name>
    <dbReference type="NCBI Taxonomy" id="1798547"/>
    <lineage>
        <taxon>Bacteria</taxon>
        <taxon>Candidatus Kerfeldiibacteriota</taxon>
    </lineage>
</organism>
<dbReference type="AlphaFoldDB" id="A0A1G2BER7"/>
<evidence type="ECO:0000256" key="1">
    <source>
        <dbReference type="ARBA" id="ARBA00008760"/>
    </source>
</evidence>
<evidence type="ECO:0000313" key="6">
    <source>
        <dbReference type="Proteomes" id="UP000176420"/>
    </source>
</evidence>
<dbReference type="PANTHER" id="PTHR39080:SF1">
    <property type="entry name" value="LARGE RIBOSOMAL SUBUNIT PROTEIN BL28A"/>
    <property type="match status" value="1"/>
</dbReference>
<sequence>MSKICDVCGRGYLKGNARSHSKRATIKRQQVNLQTTTIAGKKVKACTRCIKTSAKVGA</sequence>
<dbReference type="GO" id="GO:0005840">
    <property type="term" value="C:ribosome"/>
    <property type="evidence" value="ECO:0007669"/>
    <property type="project" value="UniProtKB-KW"/>
</dbReference>